<name>A0A1R4A9Z9_BABMR</name>
<keyword evidence="2" id="KW-1185">Reference proteome</keyword>
<proteinExistence type="predicted"/>
<reference evidence="1 2" key="2">
    <citation type="journal article" date="2013" name="PLoS ONE">
        <title>Whole genome mapping and re-organization of the nuclear and mitochondrial genomes of Babesia microti isolates.</title>
        <authorList>
            <person name="Cornillot E."/>
            <person name="Dassouli A."/>
            <person name="Garg A."/>
            <person name="Pachikara N."/>
            <person name="Randazzo S."/>
            <person name="Depoix D."/>
            <person name="Carcy B."/>
            <person name="Delbecq S."/>
            <person name="Frutos R."/>
            <person name="Silva J.C."/>
            <person name="Sutton R."/>
            <person name="Krause P.J."/>
            <person name="Mamoun C.B."/>
        </authorList>
    </citation>
    <scope>NUCLEOTIDE SEQUENCE [LARGE SCALE GENOMIC DNA]</scope>
    <source>
        <strain evidence="1 2">RI</strain>
    </source>
</reference>
<reference evidence="1 2" key="3">
    <citation type="journal article" date="2016" name="Sci. Rep.">
        <title>Genome-wide diversity and gene expression profiling of Babesia microti isolates identify polymorphic genes that mediate host-pathogen interactions.</title>
        <authorList>
            <person name="Silva J.C."/>
            <person name="Cornillot E."/>
            <person name="McCracken C."/>
            <person name="Usmani-Brown S."/>
            <person name="Dwivedi A."/>
            <person name="Ifeonu O.O."/>
            <person name="Crabtree J."/>
            <person name="Gotia H.T."/>
            <person name="Virji A.Z."/>
            <person name="Reynes C."/>
            <person name="Colinge J."/>
            <person name="Kumar V."/>
            <person name="Lawres L."/>
            <person name="Pazzi J.E."/>
            <person name="Pablo J.V."/>
            <person name="Hung C."/>
            <person name="Brancato J."/>
            <person name="Kumari P."/>
            <person name="Orvis J."/>
            <person name="Tretina K."/>
            <person name="Chibucos M."/>
            <person name="Ott S."/>
            <person name="Sadzewicz L."/>
            <person name="Sengamalay N."/>
            <person name="Shetty A.C."/>
            <person name="Su Q."/>
            <person name="Tallon L."/>
            <person name="Fraser C.M."/>
            <person name="Frutos R."/>
            <person name="Molina D.M."/>
            <person name="Krause P.J."/>
            <person name="Ben Mamoun C."/>
        </authorList>
    </citation>
    <scope>NUCLEOTIDE SEQUENCE [LARGE SCALE GENOMIC DNA]</scope>
    <source>
        <strain evidence="1 2">RI</strain>
    </source>
</reference>
<dbReference type="EMBL" id="FO082872">
    <property type="protein sequence ID" value="SJK85832.1"/>
    <property type="molecule type" value="Genomic_DNA"/>
</dbReference>
<evidence type="ECO:0000313" key="2">
    <source>
        <dbReference type="Proteomes" id="UP000002899"/>
    </source>
</evidence>
<reference evidence="1 2" key="1">
    <citation type="journal article" date="2012" name="Nucleic Acids Res.">
        <title>Sequencing of the smallest Apicomplexan genome from the human pathogen Babesia microti.</title>
        <authorList>
            <person name="Cornillot E."/>
            <person name="Hadj-Kaddour K."/>
            <person name="Dassouli A."/>
            <person name="Noel B."/>
            <person name="Ranwez V."/>
            <person name="Vacherie B."/>
            <person name="Augagneur Y."/>
            <person name="Bres V."/>
            <person name="Duclos A."/>
            <person name="Randazzo S."/>
            <person name="Carcy B."/>
            <person name="Debierre-Grockiego F."/>
            <person name="Delbecq S."/>
            <person name="Moubri-Menage K."/>
            <person name="Shams-Eldin H."/>
            <person name="Usmani-Brown S."/>
            <person name="Bringaud F."/>
            <person name="Wincker P."/>
            <person name="Vivares C.P."/>
            <person name="Schwarz R.T."/>
            <person name="Schetters T.P."/>
            <person name="Krause P.J."/>
            <person name="Gorenflot A."/>
            <person name="Berry V."/>
            <person name="Barbe V."/>
            <person name="Ben Mamoun C."/>
        </authorList>
    </citation>
    <scope>NUCLEOTIDE SEQUENCE [LARGE SCALE GENOMIC DNA]</scope>
    <source>
        <strain evidence="1 2">RI</strain>
    </source>
</reference>
<sequence length="478" mass="54942">MSDIDIRSKLIDHKEFCGFNVKVQYSKQYFLSGDELLLNVTFRRSELQGLSSTLHCISIYLYGIAIFSSKILNGDTEAKEFEISFSKECVTFPFLTAELDNINKDDRLRLIFSTDAALIEPSISTEDNNFVDKIYKLKIRLPPFLPPSFFGKYTKIKYSTCLSAQHYKNGNFQRIYLQFPFTLIGALSSKLPTMDRSYLPIRTVISNITNADDDNGDSSELYNKIYDWWLLMNEDSGFDYEGIGAANFKKYIYNFLLQGVEAVDLPNQVDLNYGDLLDYETLVEQRKMHAIITDFSLLKIGSNGIDLCTIKLYGTDNCVIADSDNNLIIKLNSLLKMDFEFYSDKYTLKLVRISLTSHEAYRLDLDDPNRSVKGGESENSFLSVHCLQKVVTPPYKKIYNKTVLKRFIYCSSYDSTSLTLHIPYLEPSFNWDDIAFYYKLNFYFHISDNTTLGNNKVEVSPFSKYKAGSYTVNTILIP</sequence>
<accession>A0A1R4A9Z9</accession>
<dbReference type="KEGG" id="bmic:BMR1_02g00705"/>
<dbReference type="Proteomes" id="UP000002899">
    <property type="component" value="Chromosome II"/>
</dbReference>
<dbReference type="GeneID" id="24423930"/>
<dbReference type="RefSeq" id="XP_021338049.1">
    <property type="nucleotide sequence ID" value="XM_021483087.1"/>
</dbReference>
<dbReference type="VEuPathDB" id="PiroplasmaDB:BMR1_02g00705"/>
<protein>
    <submittedName>
        <fullName evidence="1">Uncharacterized protein</fullName>
    </submittedName>
</protein>
<dbReference type="AlphaFoldDB" id="A0A1R4A9Z9"/>
<evidence type="ECO:0000313" key="1">
    <source>
        <dbReference type="EMBL" id="SJK85832.1"/>
    </source>
</evidence>
<organism evidence="1 2">
    <name type="scientific">Babesia microti (strain RI)</name>
    <dbReference type="NCBI Taxonomy" id="1133968"/>
    <lineage>
        <taxon>Eukaryota</taxon>
        <taxon>Sar</taxon>
        <taxon>Alveolata</taxon>
        <taxon>Apicomplexa</taxon>
        <taxon>Aconoidasida</taxon>
        <taxon>Piroplasmida</taxon>
        <taxon>Babesiidae</taxon>
        <taxon>Babesia</taxon>
    </lineage>
</organism>